<organism evidence="3 4">
    <name type="scientific">Siminovitchia acidinfaciens</name>
    <dbReference type="NCBI Taxonomy" id="2321395"/>
    <lineage>
        <taxon>Bacteria</taxon>
        <taxon>Bacillati</taxon>
        <taxon>Bacillota</taxon>
        <taxon>Bacilli</taxon>
        <taxon>Bacillales</taxon>
        <taxon>Bacillaceae</taxon>
        <taxon>Siminovitchia</taxon>
    </lineage>
</organism>
<dbReference type="InterPro" id="IPR038404">
    <property type="entry name" value="TRAP_DctP_sf"/>
</dbReference>
<accession>A0A429Y736</accession>
<dbReference type="PANTHER" id="PTHR33376">
    <property type="match status" value="1"/>
</dbReference>
<gene>
    <name evidence="3" type="ORF">D4T97_001700</name>
</gene>
<name>A0A429Y736_9BACI</name>
<feature type="chain" id="PRO_5038730777" description="TRAP-type C4-dicarboxylate transport system substrate-binding protein" evidence="2">
    <location>
        <begin position="21"/>
        <end position="335"/>
    </location>
</feature>
<dbReference type="RefSeq" id="WP_126047043.1">
    <property type="nucleotide sequence ID" value="NZ_QYTV02000001.1"/>
</dbReference>
<keyword evidence="4" id="KW-1185">Reference proteome</keyword>
<sequence length="335" mass="38192">MRKLLVGLLLLCVVFVSACAQKTVTRASDEHSQEPVTFTAVSFLPKNDPLTITLNEWIEEVEKVTEGRVKIDWKGGANIIPVNLQFEALRSEIVDVLFTYTGQYHSQAPAVSALPLSQLSPWEERENGLYEEMVKEHKSLGVHYIGRWLSGSPRIWLNEPIEELAELDGMQIRSAPNYRRFFNEIGITSVMVAPTEVYTSLQTGVVNGFVYGGLVGPKRNGWTDASKYVLDHPFWNQNCTILMNDDKWNEISPEDQESIIEATAAYEENMVKHYLEEDEAEKEELTEAGVEFIQLSPQEAETFIDRAYEVEWGYLEDQVPDKVKRLRELTAKNKN</sequence>
<dbReference type="Proteomes" id="UP000287156">
    <property type="component" value="Unassembled WGS sequence"/>
</dbReference>
<dbReference type="GO" id="GO:0055085">
    <property type="term" value="P:transmembrane transport"/>
    <property type="evidence" value="ECO:0007669"/>
    <property type="project" value="InterPro"/>
</dbReference>
<comment type="caution">
    <text evidence="3">The sequence shown here is derived from an EMBL/GenBank/DDBJ whole genome shotgun (WGS) entry which is preliminary data.</text>
</comment>
<protein>
    <recommendedName>
        <fullName evidence="5">TRAP-type C4-dicarboxylate transport system substrate-binding protein</fullName>
    </recommendedName>
</protein>
<dbReference type="Gene3D" id="3.40.190.170">
    <property type="entry name" value="Bacterial extracellular solute-binding protein, family 7"/>
    <property type="match status" value="1"/>
</dbReference>
<dbReference type="AlphaFoldDB" id="A0A429Y736"/>
<proteinExistence type="predicted"/>
<keyword evidence="1 2" id="KW-0732">Signal</keyword>
<dbReference type="PANTHER" id="PTHR33376:SF5">
    <property type="entry name" value="EXTRACYTOPLASMIC SOLUTE RECEPTOR PROTEIN"/>
    <property type="match status" value="1"/>
</dbReference>
<evidence type="ECO:0000256" key="2">
    <source>
        <dbReference type="SAM" id="SignalP"/>
    </source>
</evidence>
<dbReference type="NCBIfam" id="NF037995">
    <property type="entry name" value="TRAP_S1"/>
    <property type="match status" value="1"/>
</dbReference>
<dbReference type="InterPro" id="IPR018389">
    <property type="entry name" value="DctP_fam"/>
</dbReference>
<feature type="signal peptide" evidence="2">
    <location>
        <begin position="1"/>
        <end position="20"/>
    </location>
</feature>
<evidence type="ECO:0000313" key="4">
    <source>
        <dbReference type="Proteomes" id="UP000287156"/>
    </source>
</evidence>
<dbReference type="Pfam" id="PF03480">
    <property type="entry name" value="DctP"/>
    <property type="match status" value="1"/>
</dbReference>
<dbReference type="PROSITE" id="PS51257">
    <property type="entry name" value="PROKAR_LIPOPROTEIN"/>
    <property type="match status" value="1"/>
</dbReference>
<evidence type="ECO:0008006" key="5">
    <source>
        <dbReference type="Google" id="ProtNLM"/>
    </source>
</evidence>
<dbReference type="OrthoDB" id="9815946at2"/>
<reference evidence="3" key="1">
    <citation type="submission" date="2018-12" db="EMBL/GenBank/DDBJ databases">
        <authorList>
            <person name="Sun L."/>
            <person name="Chen Z."/>
        </authorList>
    </citation>
    <scope>NUCLEOTIDE SEQUENCE [LARGE SCALE GENOMIC DNA]</scope>
    <source>
        <strain evidence="3">3-2-2</strain>
    </source>
</reference>
<evidence type="ECO:0000256" key="1">
    <source>
        <dbReference type="ARBA" id="ARBA00022729"/>
    </source>
</evidence>
<evidence type="ECO:0000313" key="3">
    <source>
        <dbReference type="EMBL" id="RST77236.1"/>
    </source>
</evidence>
<dbReference type="EMBL" id="QYTV02000001">
    <property type="protein sequence ID" value="RST77236.1"/>
    <property type="molecule type" value="Genomic_DNA"/>
</dbReference>